<dbReference type="Proteomes" id="UP000184383">
    <property type="component" value="Unassembled WGS sequence"/>
</dbReference>
<accession>A0A1L9RAY2</accession>
<dbReference type="GeneID" id="63753787"/>
<evidence type="ECO:0000313" key="2">
    <source>
        <dbReference type="Proteomes" id="UP000184383"/>
    </source>
</evidence>
<dbReference type="EMBL" id="KV878215">
    <property type="protein sequence ID" value="OJJ32017.1"/>
    <property type="molecule type" value="Genomic_DNA"/>
</dbReference>
<dbReference type="OrthoDB" id="5422579at2759"/>
<dbReference type="STRING" id="1073089.A0A1L9RAY2"/>
<dbReference type="AlphaFoldDB" id="A0A1L9RAY2"/>
<dbReference type="RefSeq" id="XP_040685694.1">
    <property type="nucleotide sequence ID" value="XM_040837939.1"/>
</dbReference>
<dbReference type="InterPro" id="IPR036047">
    <property type="entry name" value="F-box-like_dom_sf"/>
</dbReference>
<sequence>MASSLSLSAGRDCLSSLPIELLTSIQSYLPNRDIKFLRLTCTFLSKAVQLRFTCVFLKVTEIIWDDARFIKTPDLEGIHPSELDPVLGMDSNEGCPYWFVKECKKNITNLKYRKGQDVERPDHIARADQVAAQPSLRVCWQYYQNLLQQQEDVLVFKSDVDAFIYGLKRFPALKRVTITPAAHGWLFAPLYATPMIRAFPYGFNYPIPRGWPTSEDAQTPPYAYSWQDMNEEMKDQWRGFRIVTRVLAEQEHNITELICNVNQLPTGLNCTMFDYPCEEYDKLASLLKRPGFSHLDLPMIVRGKETVPWPLLRNGCLLRQALSEVKDIEYLRLWTSAEPDAIDYAILMNGIGSLHRFIPLQTFLPVGKWSKLRHFGLSRFPVIQSDLVSVLTALPETTRTIELGFLYFIHYGGSYYGLLTEIRDKFRWHERDVAARPKLIIGVPTNTPHVGVGTWIENEVHNFLYKFGPNPFFDHCSDYIECGVGVERDSFEPKHERPNAEYSTLSKAPLDWRHVVASRKVNDSRLH</sequence>
<name>A0A1L9RAY2_ASPWE</name>
<keyword evidence="2" id="KW-1185">Reference proteome</keyword>
<evidence type="ECO:0000313" key="1">
    <source>
        <dbReference type="EMBL" id="OJJ32017.1"/>
    </source>
</evidence>
<dbReference type="SUPFAM" id="SSF81383">
    <property type="entry name" value="F-box domain"/>
    <property type="match status" value="1"/>
</dbReference>
<protein>
    <recommendedName>
        <fullName evidence="3">F-box domain-containing protein</fullName>
    </recommendedName>
</protein>
<organism evidence="1 2">
    <name type="scientific">Aspergillus wentii DTO 134E9</name>
    <dbReference type="NCBI Taxonomy" id="1073089"/>
    <lineage>
        <taxon>Eukaryota</taxon>
        <taxon>Fungi</taxon>
        <taxon>Dikarya</taxon>
        <taxon>Ascomycota</taxon>
        <taxon>Pezizomycotina</taxon>
        <taxon>Eurotiomycetes</taxon>
        <taxon>Eurotiomycetidae</taxon>
        <taxon>Eurotiales</taxon>
        <taxon>Aspergillaceae</taxon>
        <taxon>Aspergillus</taxon>
        <taxon>Aspergillus subgen. Cremei</taxon>
    </lineage>
</organism>
<proteinExistence type="predicted"/>
<reference evidence="2" key="1">
    <citation type="journal article" date="2017" name="Genome Biol.">
        <title>Comparative genomics reveals high biological diversity and specific adaptations in the industrially and medically important fungal genus Aspergillus.</title>
        <authorList>
            <person name="de Vries R.P."/>
            <person name="Riley R."/>
            <person name="Wiebenga A."/>
            <person name="Aguilar-Osorio G."/>
            <person name="Amillis S."/>
            <person name="Uchima C.A."/>
            <person name="Anderluh G."/>
            <person name="Asadollahi M."/>
            <person name="Askin M."/>
            <person name="Barry K."/>
            <person name="Battaglia E."/>
            <person name="Bayram O."/>
            <person name="Benocci T."/>
            <person name="Braus-Stromeyer S.A."/>
            <person name="Caldana C."/>
            <person name="Canovas D."/>
            <person name="Cerqueira G.C."/>
            <person name="Chen F."/>
            <person name="Chen W."/>
            <person name="Choi C."/>
            <person name="Clum A."/>
            <person name="Dos Santos R.A."/>
            <person name="Damasio A.R."/>
            <person name="Diallinas G."/>
            <person name="Emri T."/>
            <person name="Fekete E."/>
            <person name="Flipphi M."/>
            <person name="Freyberg S."/>
            <person name="Gallo A."/>
            <person name="Gournas C."/>
            <person name="Habgood R."/>
            <person name="Hainaut M."/>
            <person name="Harispe M.L."/>
            <person name="Henrissat B."/>
            <person name="Hilden K.S."/>
            <person name="Hope R."/>
            <person name="Hossain A."/>
            <person name="Karabika E."/>
            <person name="Karaffa L."/>
            <person name="Karanyi Z."/>
            <person name="Krasevec N."/>
            <person name="Kuo A."/>
            <person name="Kusch H."/>
            <person name="LaButti K."/>
            <person name="Lagendijk E.L."/>
            <person name="Lapidus A."/>
            <person name="Levasseur A."/>
            <person name="Lindquist E."/>
            <person name="Lipzen A."/>
            <person name="Logrieco A.F."/>
            <person name="MacCabe A."/>
            <person name="Maekelae M.R."/>
            <person name="Malavazi I."/>
            <person name="Melin P."/>
            <person name="Meyer V."/>
            <person name="Mielnichuk N."/>
            <person name="Miskei M."/>
            <person name="Molnar A.P."/>
            <person name="Mule G."/>
            <person name="Ngan C.Y."/>
            <person name="Orejas M."/>
            <person name="Orosz E."/>
            <person name="Ouedraogo J.P."/>
            <person name="Overkamp K.M."/>
            <person name="Park H.-S."/>
            <person name="Perrone G."/>
            <person name="Piumi F."/>
            <person name="Punt P.J."/>
            <person name="Ram A.F."/>
            <person name="Ramon A."/>
            <person name="Rauscher S."/>
            <person name="Record E."/>
            <person name="Riano-Pachon D.M."/>
            <person name="Robert V."/>
            <person name="Roehrig J."/>
            <person name="Ruller R."/>
            <person name="Salamov A."/>
            <person name="Salih N.S."/>
            <person name="Samson R.A."/>
            <person name="Sandor E."/>
            <person name="Sanguinetti M."/>
            <person name="Schuetze T."/>
            <person name="Sepcic K."/>
            <person name="Shelest E."/>
            <person name="Sherlock G."/>
            <person name="Sophianopoulou V."/>
            <person name="Squina F.M."/>
            <person name="Sun H."/>
            <person name="Susca A."/>
            <person name="Todd R.B."/>
            <person name="Tsang A."/>
            <person name="Unkles S.E."/>
            <person name="van de Wiele N."/>
            <person name="van Rossen-Uffink D."/>
            <person name="Oliveira J.V."/>
            <person name="Vesth T.C."/>
            <person name="Visser J."/>
            <person name="Yu J.-H."/>
            <person name="Zhou M."/>
            <person name="Andersen M.R."/>
            <person name="Archer D.B."/>
            <person name="Baker S.E."/>
            <person name="Benoit I."/>
            <person name="Brakhage A.A."/>
            <person name="Braus G.H."/>
            <person name="Fischer R."/>
            <person name="Frisvad J.C."/>
            <person name="Goldman G.H."/>
            <person name="Houbraken J."/>
            <person name="Oakley B."/>
            <person name="Pocsi I."/>
            <person name="Scazzocchio C."/>
            <person name="Seiboth B."/>
            <person name="vanKuyk P.A."/>
            <person name="Wortman J."/>
            <person name="Dyer P.S."/>
            <person name="Grigoriev I.V."/>
        </authorList>
    </citation>
    <scope>NUCLEOTIDE SEQUENCE [LARGE SCALE GENOMIC DNA]</scope>
    <source>
        <strain evidence="2">DTO 134E9</strain>
    </source>
</reference>
<evidence type="ECO:0008006" key="3">
    <source>
        <dbReference type="Google" id="ProtNLM"/>
    </source>
</evidence>
<dbReference type="VEuPathDB" id="FungiDB:ASPWEDRAFT_53738"/>
<gene>
    <name evidence="1" type="ORF">ASPWEDRAFT_53738</name>
</gene>